<accession>A0ABW3RU60</accession>
<dbReference type="InterPro" id="IPR000719">
    <property type="entry name" value="Prot_kinase_dom"/>
</dbReference>
<dbReference type="PANTHER" id="PTHR21064">
    <property type="entry name" value="AMINOGLYCOSIDE PHOSPHOTRANSFERASE DOMAIN-CONTAINING PROTEIN-RELATED"/>
    <property type="match status" value="1"/>
</dbReference>
<dbReference type="Proteomes" id="UP001597262">
    <property type="component" value="Unassembled WGS sequence"/>
</dbReference>
<protein>
    <submittedName>
        <fullName evidence="3">Phosphotransferase enzyme family protein</fullName>
    </submittedName>
</protein>
<dbReference type="PANTHER" id="PTHR21064:SF6">
    <property type="entry name" value="AMINOGLYCOSIDE PHOSPHOTRANSFERASE DOMAIN-CONTAINING PROTEIN"/>
    <property type="match status" value="1"/>
</dbReference>
<dbReference type="SUPFAM" id="SSF56112">
    <property type="entry name" value="Protein kinase-like (PK-like)"/>
    <property type="match status" value="1"/>
</dbReference>
<evidence type="ECO:0000259" key="2">
    <source>
        <dbReference type="PROSITE" id="PS50011"/>
    </source>
</evidence>
<keyword evidence="4" id="KW-1185">Reference proteome</keyword>
<comment type="caution">
    <text evidence="3">The sequence shown here is derived from an EMBL/GenBank/DDBJ whole genome shotgun (WGS) entry which is preliminary data.</text>
</comment>
<organism evidence="3 4">
    <name type="scientific">Paenibacillus puldeungensis</name>
    <dbReference type="NCBI Taxonomy" id="696536"/>
    <lineage>
        <taxon>Bacteria</taxon>
        <taxon>Bacillati</taxon>
        <taxon>Bacillota</taxon>
        <taxon>Bacilli</taxon>
        <taxon>Bacillales</taxon>
        <taxon>Paenibacillaceae</taxon>
        <taxon>Paenibacillus</taxon>
    </lineage>
</organism>
<sequence length="327" mass="38789">MLKLKYLFNNLDLTEMILKNWHFDQSSMEMFKYYRISSNAIYPFQCNGETRLLRYAPKSEKRKSNIQAELEFISYLRDNHYGVLEPIQSNHGEELVEVATPWGEYYATVFKRVPGMQINHTECSDDIIFSYGKALGKLHHLSSQYKTHKIRRWSYVDVLVWVEDVLRRFPGQEAALNEIKILENFFSSIPKSERNFGLVHYDFEFDNVFYDEETNSCYVIDFDDAMYHWYAMDIVQALDDLQECTPIELFHQKKECFINGYLTEYDIPNNLNELMIACRRFAKLYGYARIQRSIGEKWGNEPDWLVTLRGKLEYRLKEDVASFGTAL</sequence>
<evidence type="ECO:0000313" key="3">
    <source>
        <dbReference type="EMBL" id="MFD1176013.1"/>
    </source>
</evidence>
<dbReference type="Pfam" id="PF01636">
    <property type="entry name" value="APH"/>
    <property type="match status" value="1"/>
</dbReference>
<dbReference type="InterPro" id="IPR050249">
    <property type="entry name" value="Pseudomonas-type_ThrB"/>
</dbReference>
<dbReference type="Gene3D" id="3.90.1200.10">
    <property type="match status" value="1"/>
</dbReference>
<evidence type="ECO:0000313" key="4">
    <source>
        <dbReference type="Proteomes" id="UP001597262"/>
    </source>
</evidence>
<dbReference type="InterPro" id="IPR011009">
    <property type="entry name" value="Kinase-like_dom_sf"/>
</dbReference>
<dbReference type="RefSeq" id="WP_379317927.1">
    <property type="nucleotide sequence ID" value="NZ_JBHTLM010000003.1"/>
</dbReference>
<name>A0ABW3RU60_9BACL</name>
<comment type="similarity">
    <text evidence="1">Belongs to the pseudomonas-type ThrB family.</text>
</comment>
<dbReference type="PROSITE" id="PS50011">
    <property type="entry name" value="PROTEIN_KINASE_DOM"/>
    <property type="match status" value="1"/>
</dbReference>
<reference evidence="4" key="1">
    <citation type="journal article" date="2019" name="Int. J. Syst. Evol. Microbiol.">
        <title>The Global Catalogue of Microorganisms (GCM) 10K type strain sequencing project: providing services to taxonomists for standard genome sequencing and annotation.</title>
        <authorList>
            <consortium name="The Broad Institute Genomics Platform"/>
            <consortium name="The Broad Institute Genome Sequencing Center for Infectious Disease"/>
            <person name="Wu L."/>
            <person name="Ma J."/>
        </authorList>
    </citation>
    <scope>NUCLEOTIDE SEQUENCE [LARGE SCALE GENOMIC DNA]</scope>
    <source>
        <strain evidence="4">CCUG 59189</strain>
    </source>
</reference>
<dbReference type="EMBL" id="JBHTLM010000003">
    <property type="protein sequence ID" value="MFD1176013.1"/>
    <property type="molecule type" value="Genomic_DNA"/>
</dbReference>
<gene>
    <name evidence="3" type="ORF">ACFQ3W_06780</name>
</gene>
<dbReference type="InterPro" id="IPR002575">
    <property type="entry name" value="Aminoglycoside_PTrfase"/>
</dbReference>
<evidence type="ECO:0000256" key="1">
    <source>
        <dbReference type="ARBA" id="ARBA00038240"/>
    </source>
</evidence>
<feature type="domain" description="Protein kinase" evidence="2">
    <location>
        <begin position="1"/>
        <end position="327"/>
    </location>
</feature>
<proteinExistence type="inferred from homology"/>